<evidence type="ECO:0000313" key="1">
    <source>
        <dbReference type="EMBL" id="EMB23315.1"/>
    </source>
</evidence>
<dbReference type="HOGENOM" id="CLU_551993_0_0_12"/>
<dbReference type="RefSeq" id="WP_002690701.1">
    <property type="nucleotide sequence ID" value="NZ_CM001797.1"/>
</dbReference>
<name>A0A0F6MQR7_TREDN</name>
<proteinExistence type="predicted"/>
<dbReference type="PATRIC" id="fig|999434.4.peg.474"/>
<dbReference type="AlphaFoldDB" id="A0A0F6MQR7"/>
<organism evidence="1">
    <name type="scientific">Treponema denticola OTK</name>
    <dbReference type="NCBI Taxonomy" id="999434"/>
    <lineage>
        <taxon>Bacteria</taxon>
        <taxon>Pseudomonadati</taxon>
        <taxon>Spirochaetota</taxon>
        <taxon>Spirochaetia</taxon>
        <taxon>Spirochaetales</taxon>
        <taxon>Treponemataceae</taxon>
        <taxon>Treponema</taxon>
    </lineage>
</organism>
<accession>A0A0F6MQR7</accession>
<protein>
    <submittedName>
        <fullName evidence="1">Uncharacterized protein</fullName>
    </submittedName>
</protein>
<sequence>MGISAAAVSRVCGVNVEYKNFNLGKAFMLPQRVVIIGQGSDDAVFGLDKFEIEGNANKVGARYGYGSPLHLAALQFFPQNGKAADFPVTIYPLKKADQALPAKGSIEITEEQSGQGAKENGAGVVHIGGVSCEFSVKKGDKINVILQSIKAAIDGRLNCPAKTEDITESKLPLVSKWSGESSNLITLELDADVPGVTFSVKKFAGGTVDPDVGQALNKIGVVWETFILSCFDYKKPARLDAYQEFGEARWSALEKKPVLVCHGCTEVLADRTAVTDVRKTDAINFLIVSVKSRELPFVVAARGLINDVVTTANSNPAQGYKGLLTGLHCGADDEQENYVQRTASVNKGSSTNIKNGNVAELNDIITFYHPENEGQFPSKRYVVDLVKLQNVVFNVRLIMEADSLKGAPLVSDATVTENKTAVQPKTIKTSFMNLADSLALQAIIQEPEFSKKNMEVKIDGNNPKRVNVKFPVKLSGNVEISDSDIYFGFYLGGN</sequence>
<dbReference type="Proteomes" id="UP000011701">
    <property type="component" value="Chromosome"/>
</dbReference>
<reference evidence="1" key="1">
    <citation type="submission" date="2012-01" db="EMBL/GenBank/DDBJ databases">
        <title>The Genome Sequence of Treponema denticola OTK.</title>
        <authorList>
            <consortium name="The Broad Institute Genome Sequencing Platform"/>
            <person name="Earl A."/>
            <person name="Ward D."/>
            <person name="Feldgarden M."/>
            <person name="Gevers D."/>
            <person name="Blanton J.M."/>
            <person name="Fenno C.J."/>
            <person name="Baranova O.V."/>
            <person name="Mathney J."/>
            <person name="Dewhirst F.E."/>
            <person name="Izard J."/>
            <person name="Young S.K."/>
            <person name="Zeng Q."/>
            <person name="Gargeya S."/>
            <person name="Fitzgerald M."/>
            <person name="Haas B."/>
            <person name="Abouelleil A."/>
            <person name="Alvarado L."/>
            <person name="Arachchi H.M."/>
            <person name="Berlin A."/>
            <person name="Chapman S.B."/>
            <person name="Gearin G."/>
            <person name="Goldberg J."/>
            <person name="Griggs A."/>
            <person name="Gujja S."/>
            <person name="Hansen M."/>
            <person name="Heiman D."/>
            <person name="Howarth C."/>
            <person name="Larimer J."/>
            <person name="Lui A."/>
            <person name="MacDonald P.J.P."/>
            <person name="McCowen C."/>
            <person name="Montmayeur A."/>
            <person name="Murphy C."/>
            <person name="Neiman D."/>
            <person name="Pearson M."/>
            <person name="Priest M."/>
            <person name="Roberts A."/>
            <person name="Saif S."/>
            <person name="Shea T."/>
            <person name="Sisk P."/>
            <person name="Stolte C."/>
            <person name="Sykes S."/>
            <person name="Wortman J."/>
            <person name="Nusbaum C."/>
            <person name="Birren B."/>
        </authorList>
    </citation>
    <scope>NUCLEOTIDE SEQUENCE [LARGE SCALE GENOMIC DNA]</scope>
    <source>
        <strain evidence="1">OTK</strain>
    </source>
</reference>
<dbReference type="EMBL" id="AGDY01000004">
    <property type="protein sequence ID" value="EMB23315.1"/>
    <property type="molecule type" value="Genomic_DNA"/>
</dbReference>
<gene>
    <name evidence="1" type="ORF">HMPREF9723_00453</name>
</gene>
<comment type="caution">
    <text evidence="1">The sequence shown here is derived from an EMBL/GenBank/DDBJ whole genome shotgun (WGS) entry which is preliminary data.</text>
</comment>